<dbReference type="NCBIfam" id="NF038353">
    <property type="entry name" value="FxLYD_dom"/>
    <property type="match status" value="1"/>
</dbReference>
<reference evidence="1 2" key="1">
    <citation type="submission" date="2019-12" db="EMBL/GenBank/DDBJ databases">
        <title>Isolation and characterization of three novel carbon monoxide-oxidizing members of Halobacteria from salione crusts and soils.</title>
        <authorList>
            <person name="Myers M.R."/>
            <person name="King G.M."/>
        </authorList>
    </citation>
    <scope>NUCLEOTIDE SEQUENCE [LARGE SCALE GENOMIC DNA]</scope>
    <source>
        <strain evidence="1 2">WSA2</strain>
    </source>
</reference>
<proteinExistence type="predicted"/>
<organism evidence="1 2">
    <name type="scientific">Halobaculum saliterrae</name>
    <dbReference type="NCBI Taxonomy" id="2073113"/>
    <lineage>
        <taxon>Archaea</taxon>
        <taxon>Methanobacteriati</taxon>
        <taxon>Methanobacteriota</taxon>
        <taxon>Stenosarchaea group</taxon>
        <taxon>Halobacteria</taxon>
        <taxon>Halobacteriales</taxon>
        <taxon>Haloferacaceae</taxon>
        <taxon>Halobaculum</taxon>
    </lineage>
</organism>
<dbReference type="InterPro" id="IPR006311">
    <property type="entry name" value="TAT_signal"/>
</dbReference>
<gene>
    <name evidence="1" type="ORF">GRX01_10690</name>
</gene>
<dbReference type="AlphaFoldDB" id="A0A6B0T0N0"/>
<comment type="caution">
    <text evidence="1">The sequence shown here is derived from an EMBL/GenBank/DDBJ whole genome shotgun (WGS) entry which is preliminary data.</text>
</comment>
<dbReference type="PROSITE" id="PS51257">
    <property type="entry name" value="PROKAR_LIPOPROTEIN"/>
    <property type="match status" value="1"/>
</dbReference>
<dbReference type="EMBL" id="WUUS01000006">
    <property type="protein sequence ID" value="MXR41800.1"/>
    <property type="molecule type" value="Genomic_DNA"/>
</dbReference>
<keyword evidence="2" id="KW-1185">Reference proteome</keyword>
<dbReference type="PROSITE" id="PS51318">
    <property type="entry name" value="TAT"/>
    <property type="match status" value="1"/>
</dbReference>
<protein>
    <submittedName>
        <fullName evidence="1">Uncharacterized protein</fullName>
    </submittedName>
</protein>
<name>A0A6B0T0N0_9EURY</name>
<dbReference type="InterPro" id="IPR047676">
    <property type="entry name" value="FxLYD_dom"/>
</dbReference>
<dbReference type="OrthoDB" id="351161at2157"/>
<dbReference type="Proteomes" id="UP000437065">
    <property type="component" value="Unassembled WGS sequence"/>
</dbReference>
<evidence type="ECO:0000313" key="2">
    <source>
        <dbReference type="Proteomes" id="UP000437065"/>
    </source>
</evidence>
<evidence type="ECO:0000313" key="1">
    <source>
        <dbReference type="EMBL" id="MXR41800.1"/>
    </source>
</evidence>
<sequence length="168" mass="17910">MNRRTLIRTTGIASAGIGLAGCSGAPDAGADTTEPTDDVASVAPDVSLTVVRNASENPEPYEDPAGTVVPQESDALALDEVIFQRAGERGIVVSGNLSNTADRPFVHVAVEVILYDENETEDGLLDSATLRTTHGRLDAGNYWAWATTFGEPEFEVDYYSVEATARYD</sequence>
<dbReference type="RefSeq" id="WP_159666898.1">
    <property type="nucleotide sequence ID" value="NZ_WUUS01000006.1"/>
</dbReference>
<accession>A0A6B0T0N0</accession>